<dbReference type="Proteomes" id="UP001183817">
    <property type="component" value="Unassembled WGS sequence"/>
</dbReference>
<dbReference type="RefSeq" id="WP_310291500.1">
    <property type="nucleotide sequence ID" value="NZ_BAAAWO010000001.1"/>
</dbReference>
<proteinExistence type="predicted"/>
<name>A0ABU2BLR8_9MICC</name>
<organism evidence="1 2">
    <name type="scientific">Paeniglutamicibacter sulfureus</name>
    <dbReference type="NCBI Taxonomy" id="43666"/>
    <lineage>
        <taxon>Bacteria</taxon>
        <taxon>Bacillati</taxon>
        <taxon>Actinomycetota</taxon>
        <taxon>Actinomycetes</taxon>
        <taxon>Micrococcales</taxon>
        <taxon>Micrococcaceae</taxon>
        <taxon>Paeniglutamicibacter</taxon>
    </lineage>
</organism>
<reference evidence="1 2" key="1">
    <citation type="submission" date="2023-07" db="EMBL/GenBank/DDBJ databases">
        <title>Sequencing the genomes of 1000 actinobacteria strains.</title>
        <authorList>
            <person name="Klenk H.-P."/>
        </authorList>
    </citation>
    <scope>NUCLEOTIDE SEQUENCE [LARGE SCALE GENOMIC DNA]</scope>
    <source>
        <strain evidence="1 2">DSM 20167</strain>
    </source>
</reference>
<evidence type="ECO:0000313" key="1">
    <source>
        <dbReference type="EMBL" id="MDR7359186.1"/>
    </source>
</evidence>
<evidence type="ECO:0008006" key="3">
    <source>
        <dbReference type="Google" id="ProtNLM"/>
    </source>
</evidence>
<dbReference type="EMBL" id="JAVDYI010000001">
    <property type="protein sequence ID" value="MDR7359186.1"/>
    <property type="molecule type" value="Genomic_DNA"/>
</dbReference>
<evidence type="ECO:0000313" key="2">
    <source>
        <dbReference type="Proteomes" id="UP001183817"/>
    </source>
</evidence>
<dbReference type="InterPro" id="IPR025358">
    <property type="entry name" value="DUF4262"/>
</dbReference>
<comment type="caution">
    <text evidence="1">The sequence shown here is derived from an EMBL/GenBank/DDBJ whole genome shotgun (WGS) entry which is preliminary data.</text>
</comment>
<accession>A0ABU2BLR8</accession>
<keyword evidence="2" id="KW-1185">Reference proteome</keyword>
<protein>
    <recommendedName>
        <fullName evidence="3">DUF4262 domain-containing protein</fullName>
    </recommendedName>
</protein>
<gene>
    <name evidence="1" type="ORF">J2S64_002877</name>
</gene>
<dbReference type="Pfam" id="PF14081">
    <property type="entry name" value="DUF4262"/>
    <property type="match status" value="1"/>
</dbReference>
<sequence length="157" mass="17553">MCLECDGWTADEVRQSIDNLIDQYGWAVQYVEDPNLRRCFGYTVGLAKLGESEFLVRGLDMAETNRLLNGFATSVTRRHEHFDNGHTADGPDGRKLYFSTMHGATKFALGAYSRYGHGTRVLEIHFMDREVPPSTPALMFKSVSAPVGHGPVTGRKR</sequence>